<sequence>MATRTYAIYKGLQRPLVFKVFKGRFIYMALGALVGGITAGIVASVVLGAIAGLVAMAIVAIPLLMVIIEKQKQGLYEKRRDDAVFIIPSKHTIYRKHEGKKAI</sequence>
<reference evidence="2 3" key="1">
    <citation type="submission" date="2016-11" db="EMBL/GenBank/DDBJ databases">
        <authorList>
            <person name="Jaros S."/>
            <person name="Januszkiewicz K."/>
            <person name="Wedrychowicz H."/>
        </authorList>
    </citation>
    <scope>NUCLEOTIDE SEQUENCE [LARGE SCALE GENOMIC DNA]</scope>
    <source>
        <strain evidence="2 3">DSM 26897</strain>
    </source>
</reference>
<evidence type="ECO:0000313" key="2">
    <source>
        <dbReference type="EMBL" id="SHG20003.1"/>
    </source>
</evidence>
<dbReference type="OrthoDB" id="1048241at2"/>
<accession>A0A1M5HVU6</accession>
<dbReference type="STRING" id="1302690.BUE76_00280"/>
<name>A0A1M5HVU6_9BACT</name>
<keyword evidence="1" id="KW-0812">Transmembrane</keyword>
<evidence type="ECO:0000256" key="1">
    <source>
        <dbReference type="SAM" id="Phobius"/>
    </source>
</evidence>
<dbReference type="RefSeq" id="WP_073047541.1">
    <property type="nucleotide sequence ID" value="NZ_FQUO01000020.1"/>
</dbReference>
<dbReference type="AlphaFoldDB" id="A0A1M5HVU6"/>
<keyword evidence="1" id="KW-0472">Membrane</keyword>
<evidence type="ECO:0008006" key="4">
    <source>
        <dbReference type="Google" id="ProtNLM"/>
    </source>
</evidence>
<feature type="transmembrane region" description="Helical" evidence="1">
    <location>
        <begin position="25"/>
        <end position="43"/>
    </location>
</feature>
<protein>
    <recommendedName>
        <fullName evidence="4">DUF4133 domain-containing protein</fullName>
    </recommendedName>
</protein>
<feature type="transmembrane region" description="Helical" evidence="1">
    <location>
        <begin position="49"/>
        <end position="68"/>
    </location>
</feature>
<proteinExistence type="predicted"/>
<evidence type="ECO:0000313" key="3">
    <source>
        <dbReference type="Proteomes" id="UP000184368"/>
    </source>
</evidence>
<gene>
    <name evidence="2" type="ORF">SAMN05444008_12081</name>
</gene>
<dbReference type="EMBL" id="FQUO01000020">
    <property type="protein sequence ID" value="SHG20003.1"/>
    <property type="molecule type" value="Genomic_DNA"/>
</dbReference>
<organism evidence="2 3">
    <name type="scientific">Cnuella takakiae</name>
    <dbReference type="NCBI Taxonomy" id="1302690"/>
    <lineage>
        <taxon>Bacteria</taxon>
        <taxon>Pseudomonadati</taxon>
        <taxon>Bacteroidota</taxon>
        <taxon>Chitinophagia</taxon>
        <taxon>Chitinophagales</taxon>
        <taxon>Chitinophagaceae</taxon>
        <taxon>Cnuella</taxon>
    </lineage>
</organism>
<dbReference type="Proteomes" id="UP000184368">
    <property type="component" value="Unassembled WGS sequence"/>
</dbReference>
<keyword evidence="1" id="KW-1133">Transmembrane helix</keyword>
<keyword evidence="3" id="KW-1185">Reference proteome</keyword>